<protein>
    <submittedName>
        <fullName evidence="2">Heterokaryon incompatibility protein-domain-containing protein</fullName>
    </submittedName>
</protein>
<organism evidence="2 3">
    <name type="scientific">Cercophora samala</name>
    <dbReference type="NCBI Taxonomy" id="330535"/>
    <lineage>
        <taxon>Eukaryota</taxon>
        <taxon>Fungi</taxon>
        <taxon>Dikarya</taxon>
        <taxon>Ascomycota</taxon>
        <taxon>Pezizomycotina</taxon>
        <taxon>Sordariomycetes</taxon>
        <taxon>Sordariomycetidae</taxon>
        <taxon>Sordariales</taxon>
        <taxon>Lasiosphaeriaceae</taxon>
        <taxon>Cercophora</taxon>
    </lineage>
</organism>
<dbReference type="PANTHER" id="PTHR33112">
    <property type="entry name" value="DOMAIN PROTEIN, PUTATIVE-RELATED"/>
    <property type="match status" value="1"/>
</dbReference>
<dbReference type="EMBL" id="JAULSY010000149">
    <property type="protein sequence ID" value="KAK0661650.1"/>
    <property type="molecule type" value="Genomic_DNA"/>
</dbReference>
<gene>
    <name evidence="2" type="ORF">QBC41DRAFT_285597</name>
</gene>
<dbReference type="Proteomes" id="UP001174997">
    <property type="component" value="Unassembled WGS sequence"/>
</dbReference>
<dbReference type="Pfam" id="PF06985">
    <property type="entry name" value="HET"/>
    <property type="match status" value="1"/>
</dbReference>
<sequence length="663" mass="73215">MVPKPVAAVFRRLGLPIPHCPECTELMNPPYYINTPPLNSLTPGCRGCCLIRHSLEALLSPEFIHRYQNGVGFGLLISRTNAPAHHVPAIEITLAPNESPLVAGNTARKRVLLDPLSAEGIRLASNWLYQCLASHPNCLKPSQNGTPFPKRLVDVGDGLSSPRLVLSTPGSTGQYVALSHSWGNYQPLKTEEATLADRLREIPISSMPLTFQHAAIVTRKLGFRYLWIDSLCIIQDSKSDWEEESAKMHDVYEGAVVTIAADAGPDSKSGLFCAEKRKLLRGVDIDGWEGSIASLAVSKRDTAPFNTPAHSPENPEEYFPDLAKRKPHSVSFGSILQSRGWVFQERVLSRRILHFGENEMAWECATGSDCECGTAPEAVIVSDTIMAFGGNIVKKIPLPGPSYSTVHNAEWYVEPGPDQPLEITRRWMSIVTSYARRELSFSSDKLVALSGLAAMVARSTSYTYLAGLWREGLEHSLLWTTTRLQARDAPPGLRHDEYHAPTWSWASLHRAAIYGGFDTDAELLVTIKSVSCTSRVAANPFGAVQDGRLVLECETVEAEVLDLSSQRKDCKRVVKVLGRQGDREETTYPDVDECAEMDPKATYIFIKFARRVVGPSRYTIRGLVARPSARVGGAYERVGVHEYTFRDGDDGHVMYSPQTIDLV</sequence>
<feature type="domain" description="Heterokaryon incompatibility" evidence="1">
    <location>
        <begin position="175"/>
        <end position="345"/>
    </location>
</feature>
<accession>A0AA39Z1I9</accession>
<reference evidence="2" key="1">
    <citation type="submission" date="2023-06" db="EMBL/GenBank/DDBJ databases">
        <title>Genome-scale phylogeny and comparative genomics of the fungal order Sordariales.</title>
        <authorList>
            <consortium name="Lawrence Berkeley National Laboratory"/>
            <person name="Hensen N."/>
            <person name="Bonometti L."/>
            <person name="Westerberg I."/>
            <person name="Brannstrom I.O."/>
            <person name="Guillou S."/>
            <person name="Cros-Aarteil S."/>
            <person name="Calhoun S."/>
            <person name="Haridas S."/>
            <person name="Kuo A."/>
            <person name="Mondo S."/>
            <person name="Pangilinan J."/>
            <person name="Riley R."/>
            <person name="Labutti K."/>
            <person name="Andreopoulos B."/>
            <person name="Lipzen A."/>
            <person name="Chen C."/>
            <person name="Yanf M."/>
            <person name="Daum C."/>
            <person name="Ng V."/>
            <person name="Clum A."/>
            <person name="Steindorff A."/>
            <person name="Ohm R."/>
            <person name="Martin F."/>
            <person name="Silar P."/>
            <person name="Natvig D."/>
            <person name="Lalanne C."/>
            <person name="Gautier V."/>
            <person name="Ament-Velasquez S.L."/>
            <person name="Kruys A."/>
            <person name="Hutchinson M.I."/>
            <person name="Powell A.J."/>
            <person name="Barry K."/>
            <person name="Miller A.N."/>
            <person name="Grigoriev I.V."/>
            <person name="Debuchy R."/>
            <person name="Gladieux P."/>
            <person name="Thoren M.H."/>
            <person name="Johannesson H."/>
        </authorList>
    </citation>
    <scope>NUCLEOTIDE SEQUENCE</scope>
    <source>
        <strain evidence="2">CBS 307.81</strain>
    </source>
</reference>
<evidence type="ECO:0000313" key="3">
    <source>
        <dbReference type="Proteomes" id="UP001174997"/>
    </source>
</evidence>
<dbReference type="PANTHER" id="PTHR33112:SF16">
    <property type="entry name" value="HETEROKARYON INCOMPATIBILITY DOMAIN-CONTAINING PROTEIN"/>
    <property type="match status" value="1"/>
</dbReference>
<comment type="caution">
    <text evidence="2">The sequence shown here is derived from an EMBL/GenBank/DDBJ whole genome shotgun (WGS) entry which is preliminary data.</text>
</comment>
<evidence type="ECO:0000313" key="2">
    <source>
        <dbReference type="EMBL" id="KAK0661650.1"/>
    </source>
</evidence>
<keyword evidence="3" id="KW-1185">Reference proteome</keyword>
<proteinExistence type="predicted"/>
<dbReference type="AlphaFoldDB" id="A0AA39Z1I9"/>
<evidence type="ECO:0000259" key="1">
    <source>
        <dbReference type="Pfam" id="PF06985"/>
    </source>
</evidence>
<dbReference type="InterPro" id="IPR010730">
    <property type="entry name" value="HET"/>
</dbReference>
<name>A0AA39Z1I9_9PEZI</name>